<evidence type="ECO:0000313" key="6">
    <source>
        <dbReference type="Proteomes" id="UP000183200"/>
    </source>
</evidence>
<organism evidence="5 6">
    <name type="scientific">Pedobacter steynii</name>
    <dbReference type="NCBI Taxonomy" id="430522"/>
    <lineage>
        <taxon>Bacteria</taxon>
        <taxon>Pseudomonadati</taxon>
        <taxon>Bacteroidota</taxon>
        <taxon>Sphingobacteriia</taxon>
        <taxon>Sphingobacteriales</taxon>
        <taxon>Sphingobacteriaceae</taxon>
        <taxon>Pedobacter</taxon>
    </lineage>
</organism>
<evidence type="ECO:0000256" key="3">
    <source>
        <dbReference type="ARBA" id="ARBA00022840"/>
    </source>
</evidence>
<evidence type="ECO:0000256" key="2">
    <source>
        <dbReference type="ARBA" id="ARBA00022801"/>
    </source>
</evidence>
<keyword evidence="1" id="KW-0547">Nucleotide-binding</keyword>
<keyword evidence="3" id="KW-0067">ATP-binding</keyword>
<evidence type="ECO:0000313" key="5">
    <source>
        <dbReference type="EMBL" id="SDL79528.1"/>
    </source>
</evidence>
<dbReference type="SUPFAM" id="SSF160467">
    <property type="entry name" value="PH0987 N-terminal domain-like"/>
    <property type="match status" value="1"/>
</dbReference>
<dbReference type="SMART" id="SM00796">
    <property type="entry name" value="AHS1"/>
    <property type="match status" value="1"/>
</dbReference>
<evidence type="ECO:0000256" key="1">
    <source>
        <dbReference type="ARBA" id="ARBA00022741"/>
    </source>
</evidence>
<dbReference type="InterPro" id="IPR003833">
    <property type="entry name" value="CT_C_D"/>
</dbReference>
<dbReference type="GO" id="GO:0016787">
    <property type="term" value="F:hydrolase activity"/>
    <property type="evidence" value="ECO:0007669"/>
    <property type="project" value="UniProtKB-KW"/>
</dbReference>
<dbReference type="AlphaFoldDB" id="A0A1G9MZ78"/>
<dbReference type="EMBL" id="FNGY01000002">
    <property type="protein sequence ID" value="SDL79528.1"/>
    <property type="molecule type" value="Genomic_DNA"/>
</dbReference>
<keyword evidence="6" id="KW-1185">Reference proteome</keyword>
<keyword evidence="2" id="KW-0378">Hydrolase</keyword>
<dbReference type="Gene3D" id="3.30.1360.40">
    <property type="match status" value="1"/>
</dbReference>
<proteinExistence type="predicted"/>
<sequence>MTQKTNSFKCYPLGDAAVVIQLGDQISPAINARVRAICAYLDEYSFEGFIEYVPAFTTVTLYYEPWVINYTKLLPLLQEMANEVLEEQEVPSGPILEIPVLYGGEWGPDLDFVASHNKISTAEVIALHTAPEYLVYMIGFAPGFPYLGGMNKLIAAPRKDTPRMKIAAGSVGIAGEQTGIYPIETPGGWQIIGRSPIDLFDLNREVPAFLKAGDKVRFVAISEKEFKKIRRVKDGD</sequence>
<dbReference type="STRING" id="430522.BFS30_16775"/>
<dbReference type="InterPro" id="IPR029000">
    <property type="entry name" value="Cyclophilin-like_dom_sf"/>
</dbReference>
<accession>A0A1G9MZ78</accession>
<dbReference type="PANTHER" id="PTHR34698:SF2">
    <property type="entry name" value="5-OXOPROLINASE SUBUNIT B"/>
    <property type="match status" value="1"/>
</dbReference>
<dbReference type="Pfam" id="PF02682">
    <property type="entry name" value="CT_C_D"/>
    <property type="match status" value="1"/>
</dbReference>
<dbReference type="InterPro" id="IPR010016">
    <property type="entry name" value="PxpB"/>
</dbReference>
<name>A0A1G9MZ78_9SPHI</name>
<dbReference type="PANTHER" id="PTHR34698">
    <property type="entry name" value="5-OXOPROLINASE SUBUNIT B"/>
    <property type="match status" value="1"/>
</dbReference>
<dbReference type="OrthoDB" id="9778567at2"/>
<dbReference type="Proteomes" id="UP000183200">
    <property type="component" value="Unassembled WGS sequence"/>
</dbReference>
<dbReference type="SUPFAM" id="SSF50891">
    <property type="entry name" value="Cyclophilin-like"/>
    <property type="match status" value="1"/>
</dbReference>
<feature type="domain" description="Carboxyltransferase" evidence="4">
    <location>
        <begin position="8"/>
        <end position="210"/>
    </location>
</feature>
<dbReference type="Gene3D" id="2.40.100.10">
    <property type="entry name" value="Cyclophilin-like"/>
    <property type="match status" value="1"/>
</dbReference>
<protein>
    <submittedName>
        <fullName evidence="5">Inhibitor of KinA</fullName>
    </submittedName>
</protein>
<dbReference type="GO" id="GO:0005524">
    <property type="term" value="F:ATP binding"/>
    <property type="evidence" value="ECO:0007669"/>
    <property type="project" value="UniProtKB-KW"/>
</dbReference>
<gene>
    <name evidence="5" type="ORF">SAMN05421820_102167</name>
</gene>
<reference evidence="6" key="1">
    <citation type="submission" date="2016-10" db="EMBL/GenBank/DDBJ databases">
        <authorList>
            <person name="Varghese N."/>
            <person name="Submissions S."/>
        </authorList>
    </citation>
    <scope>NUCLEOTIDE SEQUENCE [LARGE SCALE GENOMIC DNA]</scope>
    <source>
        <strain evidence="6">DSM 19110</strain>
    </source>
</reference>
<dbReference type="NCBIfam" id="TIGR00370">
    <property type="entry name" value="5-oxoprolinase subunit PxpB"/>
    <property type="match status" value="1"/>
</dbReference>
<evidence type="ECO:0000259" key="4">
    <source>
        <dbReference type="SMART" id="SM00796"/>
    </source>
</evidence>
<dbReference type="RefSeq" id="WP_074605081.1">
    <property type="nucleotide sequence ID" value="NZ_FNGY01000002.1"/>
</dbReference>